<organism evidence="1 2">
    <name type="scientific">Eumeta variegata</name>
    <name type="common">Bagworm moth</name>
    <name type="synonym">Eumeta japonica</name>
    <dbReference type="NCBI Taxonomy" id="151549"/>
    <lineage>
        <taxon>Eukaryota</taxon>
        <taxon>Metazoa</taxon>
        <taxon>Ecdysozoa</taxon>
        <taxon>Arthropoda</taxon>
        <taxon>Hexapoda</taxon>
        <taxon>Insecta</taxon>
        <taxon>Pterygota</taxon>
        <taxon>Neoptera</taxon>
        <taxon>Endopterygota</taxon>
        <taxon>Lepidoptera</taxon>
        <taxon>Glossata</taxon>
        <taxon>Ditrysia</taxon>
        <taxon>Tineoidea</taxon>
        <taxon>Psychidae</taxon>
        <taxon>Oiketicinae</taxon>
        <taxon>Eumeta</taxon>
    </lineage>
</organism>
<reference evidence="1 2" key="1">
    <citation type="journal article" date="2019" name="Commun. Biol.">
        <title>The bagworm genome reveals a unique fibroin gene that provides high tensile strength.</title>
        <authorList>
            <person name="Kono N."/>
            <person name="Nakamura H."/>
            <person name="Ohtoshi R."/>
            <person name="Tomita M."/>
            <person name="Numata K."/>
            <person name="Arakawa K."/>
        </authorList>
    </citation>
    <scope>NUCLEOTIDE SEQUENCE [LARGE SCALE GENOMIC DNA]</scope>
</reference>
<gene>
    <name evidence="1" type="ORF">EVAR_93750_1</name>
</gene>
<dbReference type="EMBL" id="BGZK01005545">
    <property type="protein sequence ID" value="GBP14491.1"/>
    <property type="molecule type" value="Genomic_DNA"/>
</dbReference>
<protein>
    <submittedName>
        <fullName evidence="1">Uncharacterized protein</fullName>
    </submittedName>
</protein>
<proteinExistence type="predicted"/>
<accession>A0A4C1TMD8</accession>
<keyword evidence="2" id="KW-1185">Reference proteome</keyword>
<sequence>MLHDFRRIAYGGGFGFAAAAEYNKIERSERAASHDRKGGCLRTVYNFLVRNKEAFSGVIRKAYRTVWIFQANNRVDNRPIDNIRFTLSDTDTASVVDGSMVLSTAA</sequence>
<comment type="caution">
    <text evidence="1">The sequence shown here is derived from an EMBL/GenBank/DDBJ whole genome shotgun (WGS) entry which is preliminary data.</text>
</comment>
<dbReference type="Proteomes" id="UP000299102">
    <property type="component" value="Unassembled WGS sequence"/>
</dbReference>
<name>A0A4C1TMD8_EUMVA</name>
<evidence type="ECO:0000313" key="1">
    <source>
        <dbReference type="EMBL" id="GBP14491.1"/>
    </source>
</evidence>
<dbReference type="AlphaFoldDB" id="A0A4C1TMD8"/>
<evidence type="ECO:0000313" key="2">
    <source>
        <dbReference type="Proteomes" id="UP000299102"/>
    </source>
</evidence>